<accession>A0A2P8HV08</accession>
<proteinExistence type="predicted"/>
<evidence type="ECO:0000313" key="1">
    <source>
        <dbReference type="EMBL" id="PSL49994.1"/>
    </source>
</evidence>
<sequence length="72" mass="7571">MKKNNQLKNFEKFGKAITREESKSITGGASTYFRPRCAVGPNGGCGAGQCCSNGTCYPIGTPGHLCDIVIGE</sequence>
<keyword evidence="2" id="KW-1185">Reference proteome</keyword>
<name>A0A2P8HV08_CHINA</name>
<dbReference type="OrthoDB" id="1264405at2"/>
<protein>
    <submittedName>
        <fullName evidence="1">Uncharacterized protein</fullName>
    </submittedName>
</protein>
<organism evidence="1 2">
    <name type="scientific">Chitinophaga niastensis</name>
    <dbReference type="NCBI Taxonomy" id="536980"/>
    <lineage>
        <taxon>Bacteria</taxon>
        <taxon>Pseudomonadati</taxon>
        <taxon>Bacteroidota</taxon>
        <taxon>Chitinophagia</taxon>
        <taxon>Chitinophagales</taxon>
        <taxon>Chitinophagaceae</taxon>
        <taxon>Chitinophaga</taxon>
    </lineage>
</organism>
<dbReference type="Proteomes" id="UP000240971">
    <property type="component" value="Unassembled WGS sequence"/>
</dbReference>
<gene>
    <name evidence="1" type="ORF">CLV51_1011336</name>
</gene>
<dbReference type="EMBL" id="PYAW01000001">
    <property type="protein sequence ID" value="PSL49994.1"/>
    <property type="molecule type" value="Genomic_DNA"/>
</dbReference>
<reference evidence="1 2" key="1">
    <citation type="submission" date="2018-03" db="EMBL/GenBank/DDBJ databases">
        <title>Genomic Encyclopedia of Archaeal and Bacterial Type Strains, Phase II (KMG-II): from individual species to whole genera.</title>
        <authorList>
            <person name="Goeker M."/>
        </authorList>
    </citation>
    <scope>NUCLEOTIDE SEQUENCE [LARGE SCALE GENOMIC DNA]</scope>
    <source>
        <strain evidence="1 2">DSM 24859</strain>
    </source>
</reference>
<comment type="caution">
    <text evidence="1">The sequence shown here is derived from an EMBL/GenBank/DDBJ whole genome shotgun (WGS) entry which is preliminary data.</text>
</comment>
<dbReference type="AlphaFoldDB" id="A0A2P8HV08"/>
<evidence type="ECO:0000313" key="2">
    <source>
        <dbReference type="Proteomes" id="UP000240971"/>
    </source>
</evidence>
<dbReference type="RefSeq" id="WP_146151234.1">
    <property type="nucleotide sequence ID" value="NZ_PYAW01000001.1"/>
</dbReference>